<dbReference type="AlphaFoldDB" id="A0A1E5T848"/>
<dbReference type="OrthoDB" id="1429018at2"/>
<accession>A0A1E5T848</accession>
<evidence type="ECO:0000313" key="2">
    <source>
        <dbReference type="Proteomes" id="UP000095713"/>
    </source>
</evidence>
<comment type="caution">
    <text evidence="1">The sequence shown here is derived from an EMBL/GenBank/DDBJ whole genome shotgun (WGS) entry which is preliminary data.</text>
</comment>
<keyword evidence="2" id="KW-1185">Reference proteome</keyword>
<organism evidence="1 2">
    <name type="scientific">Flavivirga aquatica</name>
    <dbReference type="NCBI Taxonomy" id="1849968"/>
    <lineage>
        <taxon>Bacteria</taxon>
        <taxon>Pseudomonadati</taxon>
        <taxon>Bacteroidota</taxon>
        <taxon>Flavobacteriia</taxon>
        <taxon>Flavobacteriales</taxon>
        <taxon>Flavobacteriaceae</taxon>
        <taxon>Flavivirga</taxon>
    </lineage>
</organism>
<gene>
    <name evidence="1" type="ORF">A8C32_17310</name>
</gene>
<dbReference type="EMBL" id="MDJD01000047">
    <property type="protein sequence ID" value="OEK07555.1"/>
    <property type="molecule type" value="Genomic_DNA"/>
</dbReference>
<protein>
    <submittedName>
        <fullName evidence="1">Uncharacterized protein</fullName>
    </submittedName>
</protein>
<dbReference type="Gene3D" id="2.60.40.2340">
    <property type="match status" value="1"/>
</dbReference>
<evidence type="ECO:0000313" key="1">
    <source>
        <dbReference type="EMBL" id="OEK07555.1"/>
    </source>
</evidence>
<name>A0A1E5T848_9FLAO</name>
<reference evidence="1 2" key="1">
    <citation type="submission" date="2016-05" db="EMBL/GenBank/DDBJ databases">
        <title>Draft Genome Sequence of Algibacter sp. Strain SK-16 Isolated from the Surface Water of Aburatsubo Inlet.</title>
        <authorList>
            <person name="Wong S.-K."/>
            <person name="Yoshizawa S."/>
            <person name="Nakajima Y."/>
            <person name="Ogura Y."/>
            <person name="Tetsuya H."/>
            <person name="Hamasaki K."/>
        </authorList>
    </citation>
    <scope>NUCLEOTIDE SEQUENCE [LARGE SCALE GENOMIC DNA]</scope>
    <source>
        <strain evidence="1 2">SK-16</strain>
    </source>
</reference>
<dbReference type="Proteomes" id="UP000095713">
    <property type="component" value="Unassembled WGS sequence"/>
</dbReference>
<sequence length="427" mass="47996">MKTPIFTITLLIVTSLFSSSCDSDDSPTDPKNNNQNVDFKEALLLSFPLSEIDITLKADGISIEQPTMINGVPQNKGKITIELEYNEISKFSLKQVDFDDSKFNISPNVGEKDIIPGETITYRITSTKDTNISLEYDVLIITKDIAPALQKLNITGLHFLKSDNLNLNEDITSIEVREHTNQSYNGTIMVTVPNGTNFSDLTPKLDFEGSSIHYTSSHYGTHPNFEVYTQGSSIDFKFPNIIAFRVYNSDETNYREYRVLVDVKKLITFDEESVTLNNGNIISHIHTFDNALGFTYHGNYPINSKLTSSKIEVTKTPETPSKNYYFENSIRLMENNPTDSNNEIQTGERGKLYIELNFPGNFVSNTTSGISSYIVDVMFNPMLESYATPSVTKTLNNNTGALKDLNFLLLYDPIKIELKANVYTTAL</sequence>
<dbReference type="PROSITE" id="PS51257">
    <property type="entry name" value="PROKAR_LIPOPROTEIN"/>
    <property type="match status" value="1"/>
</dbReference>
<proteinExistence type="predicted"/>
<dbReference type="RefSeq" id="WP_069830683.1">
    <property type="nucleotide sequence ID" value="NZ_MDJD01000047.1"/>
</dbReference>